<evidence type="ECO:0000313" key="4">
    <source>
        <dbReference type="Proteomes" id="UP000808388"/>
    </source>
</evidence>
<reference evidence="3" key="1">
    <citation type="submission" date="2020-07" db="EMBL/GenBank/DDBJ databases">
        <title>Huge and variable diversity of episymbiotic CPR bacteria and DPANN archaea in groundwater ecosystems.</title>
        <authorList>
            <person name="He C.Y."/>
            <person name="Keren R."/>
            <person name="Whittaker M."/>
            <person name="Farag I.F."/>
            <person name="Doudna J."/>
            <person name="Cate J.H.D."/>
            <person name="Banfield J.F."/>
        </authorList>
    </citation>
    <scope>NUCLEOTIDE SEQUENCE</scope>
    <source>
        <strain evidence="3">NC_groundwater_972_Pr1_S-0.2um_49_27</strain>
    </source>
</reference>
<evidence type="ECO:0000313" key="3">
    <source>
        <dbReference type="EMBL" id="MBI3627428.1"/>
    </source>
</evidence>
<dbReference type="EMBL" id="JACQCQ010000006">
    <property type="protein sequence ID" value="MBI3627428.1"/>
    <property type="molecule type" value="Genomic_DNA"/>
</dbReference>
<dbReference type="AlphaFoldDB" id="A0A9D6QTY9"/>
<dbReference type="Gene3D" id="3.90.70.10">
    <property type="entry name" value="Cysteine proteinases"/>
    <property type="match status" value="1"/>
</dbReference>
<accession>A0A9D6QTY9</accession>
<organism evidence="3 4">
    <name type="scientific">Candidatus Sungiibacteriota bacterium</name>
    <dbReference type="NCBI Taxonomy" id="2750080"/>
    <lineage>
        <taxon>Bacteria</taxon>
        <taxon>Candidatus Sungiibacteriota</taxon>
    </lineage>
</organism>
<feature type="chain" id="PRO_5039392857" evidence="1">
    <location>
        <begin position="22"/>
        <end position="216"/>
    </location>
</feature>
<protein>
    <submittedName>
        <fullName evidence="3">C39 family peptidase</fullName>
    </submittedName>
</protein>
<dbReference type="InterPro" id="IPR039564">
    <property type="entry name" value="Peptidase_C39-like"/>
</dbReference>
<keyword evidence="1" id="KW-0732">Signal</keyword>
<gene>
    <name evidence="3" type="ORF">HY220_01575</name>
</gene>
<evidence type="ECO:0000256" key="1">
    <source>
        <dbReference type="SAM" id="SignalP"/>
    </source>
</evidence>
<sequence length="216" mass="24409">MKRIGCFLGLFLWLSALPALAVQEADTTTTHFFSLSVPFVVQAPFGDWSSPWQDFCEEASITMSYSYLTGKVPDKYESALVMLRLAIFEMKTLGYDKDTDVRDTERMMHEYFGYMKTLILKNPSVADIKNALLSGNLVLAPFDGQLVDNPYYVPPGPRYHMVVIKGYDNDNFIVNDPGTRHGEGFRYPINSFMNAIHDLVTGDIREGPKSVLVIEK</sequence>
<dbReference type="Proteomes" id="UP000808388">
    <property type="component" value="Unassembled WGS sequence"/>
</dbReference>
<feature type="domain" description="Peptidase C39-like" evidence="2">
    <location>
        <begin position="36"/>
        <end position="177"/>
    </location>
</feature>
<feature type="signal peptide" evidence="1">
    <location>
        <begin position="1"/>
        <end position="21"/>
    </location>
</feature>
<proteinExistence type="predicted"/>
<comment type="caution">
    <text evidence="3">The sequence shown here is derived from an EMBL/GenBank/DDBJ whole genome shotgun (WGS) entry which is preliminary data.</text>
</comment>
<evidence type="ECO:0000259" key="2">
    <source>
        <dbReference type="Pfam" id="PF13529"/>
    </source>
</evidence>
<name>A0A9D6QTY9_9BACT</name>
<dbReference type="Pfam" id="PF13529">
    <property type="entry name" value="Peptidase_C39_2"/>
    <property type="match status" value="1"/>
</dbReference>